<name>A0A8T1V839_9STRA</name>
<proteinExistence type="predicted"/>
<dbReference type="EMBL" id="JAGDFM010000751">
    <property type="protein sequence ID" value="KAG7376259.1"/>
    <property type="molecule type" value="Genomic_DNA"/>
</dbReference>
<accession>A0A8T1V839</accession>
<feature type="compositionally biased region" description="Basic and acidic residues" evidence="1">
    <location>
        <begin position="209"/>
        <end position="234"/>
    </location>
</feature>
<reference evidence="2" key="1">
    <citation type="submission" date="2021-02" db="EMBL/GenBank/DDBJ databases">
        <authorList>
            <person name="Palmer J.M."/>
        </authorList>
    </citation>
    <scope>NUCLEOTIDE SEQUENCE</scope>
    <source>
        <strain evidence="2">SCRP734</strain>
    </source>
</reference>
<keyword evidence="3" id="KW-1185">Reference proteome</keyword>
<feature type="compositionally biased region" description="Basic and acidic residues" evidence="1">
    <location>
        <begin position="279"/>
        <end position="300"/>
    </location>
</feature>
<comment type="caution">
    <text evidence="2">The sequence shown here is derived from an EMBL/GenBank/DDBJ whole genome shotgun (WGS) entry which is preliminary data.</text>
</comment>
<evidence type="ECO:0000256" key="1">
    <source>
        <dbReference type="SAM" id="MobiDB-lite"/>
    </source>
</evidence>
<dbReference type="Proteomes" id="UP000694044">
    <property type="component" value="Unassembled WGS sequence"/>
</dbReference>
<feature type="compositionally biased region" description="Basic and acidic residues" evidence="1">
    <location>
        <begin position="78"/>
        <end position="88"/>
    </location>
</feature>
<feature type="region of interest" description="Disordered" evidence="1">
    <location>
        <begin position="276"/>
        <end position="300"/>
    </location>
</feature>
<evidence type="ECO:0000313" key="3">
    <source>
        <dbReference type="Proteomes" id="UP000694044"/>
    </source>
</evidence>
<dbReference type="OrthoDB" id="143178at2759"/>
<gene>
    <name evidence="2" type="ORF">PHYPSEUDO_013915</name>
</gene>
<dbReference type="AlphaFoldDB" id="A0A8T1V839"/>
<evidence type="ECO:0000313" key="2">
    <source>
        <dbReference type="EMBL" id="KAG7376259.1"/>
    </source>
</evidence>
<sequence>MFLWEFLVNGQNAWNQIAEGRRFSVRREDVPFQVLDPAPATSFPVEEDGDVLMLTVEEQELLGNAMVIRLRLAQIRPRESDSDISRPDPKRRRGSLDVPLSIPSWPGSDEGARVWGGPVPETVGTSSLASGDALMLTPDENMPSAGDGSQGSPGLGPAGAVAHVFVATVGPECNSSVSVEQPTVYVLLAAYPPTPDLTTPPDLSTAAEATHHDDEESKPEAPTSRKSEISRSTEGEVAEEALQIAQQQVADLQAAMSTRDDQERARLQANKQAMYAQAAEHEMNRSERKQFKSIHRGREI</sequence>
<feature type="region of interest" description="Disordered" evidence="1">
    <location>
        <begin position="196"/>
        <end position="237"/>
    </location>
</feature>
<protein>
    <submittedName>
        <fullName evidence="2">Uncharacterized protein</fullName>
    </submittedName>
</protein>
<organism evidence="2 3">
    <name type="scientific">Phytophthora pseudosyringae</name>
    <dbReference type="NCBI Taxonomy" id="221518"/>
    <lineage>
        <taxon>Eukaryota</taxon>
        <taxon>Sar</taxon>
        <taxon>Stramenopiles</taxon>
        <taxon>Oomycota</taxon>
        <taxon>Peronosporomycetes</taxon>
        <taxon>Peronosporales</taxon>
        <taxon>Peronosporaceae</taxon>
        <taxon>Phytophthora</taxon>
    </lineage>
</organism>
<feature type="region of interest" description="Disordered" evidence="1">
    <location>
        <begin position="78"/>
        <end position="155"/>
    </location>
</feature>